<organism evidence="1">
    <name type="scientific">Cucumis melo</name>
    <name type="common">Muskmelon</name>
    <dbReference type="NCBI Taxonomy" id="3656"/>
    <lineage>
        <taxon>Eukaryota</taxon>
        <taxon>Viridiplantae</taxon>
        <taxon>Streptophyta</taxon>
        <taxon>Embryophyta</taxon>
        <taxon>Tracheophyta</taxon>
        <taxon>Spermatophyta</taxon>
        <taxon>Magnoliopsida</taxon>
        <taxon>eudicotyledons</taxon>
        <taxon>Gunneridae</taxon>
        <taxon>Pentapetalae</taxon>
        <taxon>rosids</taxon>
        <taxon>fabids</taxon>
        <taxon>Cucurbitales</taxon>
        <taxon>Cucurbitaceae</taxon>
        <taxon>Benincaseae</taxon>
        <taxon>Cucumis</taxon>
    </lineage>
</organism>
<evidence type="ECO:0000313" key="1">
    <source>
        <dbReference type="EnsemblPlants" id="MELO3C035137.2.1"/>
    </source>
</evidence>
<dbReference type="Gramene" id="MELO3C035137.2.1">
    <property type="protein sequence ID" value="MELO3C035137.2.1"/>
    <property type="gene ID" value="MELO3C035137.2"/>
</dbReference>
<proteinExistence type="predicted"/>
<reference evidence="1" key="1">
    <citation type="submission" date="2023-03" db="UniProtKB">
        <authorList>
            <consortium name="EnsemblPlants"/>
        </authorList>
    </citation>
    <scope>IDENTIFICATION</scope>
</reference>
<accession>A0A9I9EKT9</accession>
<dbReference type="AlphaFoldDB" id="A0A9I9EKT9"/>
<protein>
    <submittedName>
        <fullName evidence="1">Uncharacterized protein</fullName>
    </submittedName>
</protein>
<dbReference type="EnsemblPlants" id="MELO3C035137.2.1">
    <property type="protein sequence ID" value="MELO3C035137.2.1"/>
    <property type="gene ID" value="MELO3C035137.2"/>
</dbReference>
<sequence>MTHTISSIIPNNEHCTHLHYHQAQSSTYIQLPGSRARGETSSPAASRFDTREAIAMELFPPNWLTALPNTLIPFHQTRRVYCISTLDFFDKQ</sequence>
<name>A0A9I9EKT9_CUCME</name>